<dbReference type="EMBL" id="AYKW01000009">
    <property type="protein sequence ID" value="PIL32818.1"/>
    <property type="molecule type" value="Genomic_DNA"/>
</dbReference>
<gene>
    <name evidence="2" type="ORF">GSI_04935</name>
</gene>
<keyword evidence="3" id="KW-1185">Reference proteome</keyword>
<evidence type="ECO:0000313" key="2">
    <source>
        <dbReference type="EMBL" id="PIL32818.1"/>
    </source>
</evidence>
<feature type="transmembrane region" description="Helical" evidence="1">
    <location>
        <begin position="42"/>
        <end position="63"/>
    </location>
</feature>
<keyword evidence="1" id="KW-0472">Membrane</keyword>
<dbReference type="Proteomes" id="UP000230002">
    <property type="component" value="Unassembled WGS sequence"/>
</dbReference>
<dbReference type="OrthoDB" id="2802907at2759"/>
<name>A0A2G8SGX5_9APHY</name>
<evidence type="ECO:0000313" key="3">
    <source>
        <dbReference type="Proteomes" id="UP000230002"/>
    </source>
</evidence>
<accession>A0A2G8SGX5</accession>
<keyword evidence="1" id="KW-0812">Transmembrane</keyword>
<feature type="transmembrane region" description="Helical" evidence="1">
    <location>
        <begin position="75"/>
        <end position="97"/>
    </location>
</feature>
<keyword evidence="1" id="KW-1133">Transmembrane helix</keyword>
<reference evidence="2 3" key="1">
    <citation type="journal article" date="2015" name="Sci. Rep.">
        <title>Chromosome-level genome map provides insights into diverse defense mechanisms in the medicinal fungus Ganoderma sinense.</title>
        <authorList>
            <person name="Zhu Y."/>
            <person name="Xu J."/>
            <person name="Sun C."/>
            <person name="Zhou S."/>
            <person name="Xu H."/>
            <person name="Nelson D.R."/>
            <person name="Qian J."/>
            <person name="Song J."/>
            <person name="Luo H."/>
            <person name="Xiang L."/>
            <person name="Li Y."/>
            <person name="Xu Z."/>
            <person name="Ji A."/>
            <person name="Wang L."/>
            <person name="Lu S."/>
            <person name="Hayward A."/>
            <person name="Sun W."/>
            <person name="Li X."/>
            <person name="Schwartz D.C."/>
            <person name="Wang Y."/>
            <person name="Chen S."/>
        </authorList>
    </citation>
    <scope>NUCLEOTIDE SEQUENCE [LARGE SCALE GENOMIC DNA]</scope>
    <source>
        <strain evidence="2 3">ZZ0214-1</strain>
    </source>
</reference>
<comment type="caution">
    <text evidence="2">The sequence shown here is derived from an EMBL/GenBank/DDBJ whole genome shotgun (WGS) entry which is preliminary data.</text>
</comment>
<organism evidence="2 3">
    <name type="scientific">Ganoderma sinense ZZ0214-1</name>
    <dbReference type="NCBI Taxonomy" id="1077348"/>
    <lineage>
        <taxon>Eukaryota</taxon>
        <taxon>Fungi</taxon>
        <taxon>Dikarya</taxon>
        <taxon>Basidiomycota</taxon>
        <taxon>Agaricomycotina</taxon>
        <taxon>Agaricomycetes</taxon>
        <taxon>Polyporales</taxon>
        <taxon>Polyporaceae</taxon>
        <taxon>Ganoderma</taxon>
    </lineage>
</organism>
<dbReference type="AlphaFoldDB" id="A0A2G8SGX5"/>
<sequence>MHTVEMQLPLSSSTTGFCASTKRSDSYGAGTRRSRPQRCCAAIIWMETVLEVLGILAFSAFSALRAYALSNRNRWFAAIVIFLALPPSVIFIIQWLFQHAKTLPSPFNCSASINISPAFTIR</sequence>
<proteinExistence type="predicted"/>
<evidence type="ECO:0000256" key="1">
    <source>
        <dbReference type="SAM" id="Phobius"/>
    </source>
</evidence>
<protein>
    <submittedName>
        <fullName evidence="2">Uncharacterized protein</fullName>
    </submittedName>
</protein>